<reference evidence="1" key="2">
    <citation type="submission" date="2020-11" db="EMBL/GenBank/DDBJ databases">
        <authorList>
            <person name="McCartney M.A."/>
            <person name="Auch B."/>
            <person name="Kono T."/>
            <person name="Mallez S."/>
            <person name="Becker A."/>
            <person name="Gohl D.M."/>
            <person name="Silverstein K.A.T."/>
            <person name="Koren S."/>
            <person name="Bechman K.B."/>
            <person name="Herman A."/>
            <person name="Abrahante J.E."/>
            <person name="Garbe J."/>
        </authorList>
    </citation>
    <scope>NUCLEOTIDE SEQUENCE</scope>
    <source>
        <strain evidence="1">Duluth1</strain>
        <tissue evidence="1">Whole animal</tissue>
    </source>
</reference>
<name>A0A9D4FTL4_DREPO</name>
<dbReference type="EMBL" id="JAIWYP010000007">
    <property type="protein sequence ID" value="KAH3802993.1"/>
    <property type="molecule type" value="Genomic_DNA"/>
</dbReference>
<gene>
    <name evidence="1" type="ORF">DPMN_156691</name>
</gene>
<dbReference type="AlphaFoldDB" id="A0A9D4FTL4"/>
<organism evidence="1 2">
    <name type="scientific">Dreissena polymorpha</name>
    <name type="common">Zebra mussel</name>
    <name type="synonym">Mytilus polymorpha</name>
    <dbReference type="NCBI Taxonomy" id="45954"/>
    <lineage>
        <taxon>Eukaryota</taxon>
        <taxon>Metazoa</taxon>
        <taxon>Spiralia</taxon>
        <taxon>Lophotrochozoa</taxon>
        <taxon>Mollusca</taxon>
        <taxon>Bivalvia</taxon>
        <taxon>Autobranchia</taxon>
        <taxon>Heteroconchia</taxon>
        <taxon>Euheterodonta</taxon>
        <taxon>Imparidentia</taxon>
        <taxon>Neoheterodontei</taxon>
        <taxon>Myida</taxon>
        <taxon>Dreissenoidea</taxon>
        <taxon>Dreissenidae</taxon>
        <taxon>Dreissena</taxon>
    </lineage>
</organism>
<reference evidence="1" key="1">
    <citation type="journal article" date="2019" name="bioRxiv">
        <title>The Genome of the Zebra Mussel, Dreissena polymorpha: A Resource for Invasive Species Research.</title>
        <authorList>
            <person name="McCartney M.A."/>
            <person name="Auch B."/>
            <person name="Kono T."/>
            <person name="Mallez S."/>
            <person name="Zhang Y."/>
            <person name="Obille A."/>
            <person name="Becker A."/>
            <person name="Abrahante J.E."/>
            <person name="Garbe J."/>
            <person name="Badalamenti J.P."/>
            <person name="Herman A."/>
            <person name="Mangelson H."/>
            <person name="Liachko I."/>
            <person name="Sullivan S."/>
            <person name="Sone E.D."/>
            <person name="Koren S."/>
            <person name="Silverstein K.A.T."/>
            <person name="Beckman K.B."/>
            <person name="Gohl D.M."/>
        </authorList>
    </citation>
    <scope>NUCLEOTIDE SEQUENCE</scope>
    <source>
        <strain evidence="1">Duluth1</strain>
        <tissue evidence="1">Whole animal</tissue>
    </source>
</reference>
<proteinExistence type="predicted"/>
<accession>A0A9D4FTL4</accession>
<comment type="caution">
    <text evidence="1">The sequence shown here is derived from an EMBL/GenBank/DDBJ whole genome shotgun (WGS) entry which is preliminary data.</text>
</comment>
<keyword evidence="2" id="KW-1185">Reference proteome</keyword>
<protein>
    <submittedName>
        <fullName evidence="1">Uncharacterized protein</fullName>
    </submittedName>
</protein>
<evidence type="ECO:0000313" key="1">
    <source>
        <dbReference type="EMBL" id="KAH3802993.1"/>
    </source>
</evidence>
<evidence type="ECO:0000313" key="2">
    <source>
        <dbReference type="Proteomes" id="UP000828390"/>
    </source>
</evidence>
<sequence length="110" mass="12853">MRPRFDHGDCRNCPRLKNAPHPGGHFHDEQTLNVASRVLTMFYYSDKKNKRAMMALYRSTVFLLELRHLKDIIRTNDLTKFLEGCTVNVISRVENCYALNGHGFKPTEHF</sequence>
<dbReference type="Proteomes" id="UP000828390">
    <property type="component" value="Unassembled WGS sequence"/>
</dbReference>